<feature type="compositionally biased region" description="Low complexity" evidence="1">
    <location>
        <begin position="54"/>
        <end position="76"/>
    </location>
</feature>
<dbReference type="HOGENOM" id="CLU_1747035_0_0_7"/>
<dbReference type="STRING" id="351605.Gura_3047"/>
<dbReference type="RefSeq" id="WP_011939886.1">
    <property type="nucleotide sequence ID" value="NC_009483.1"/>
</dbReference>
<reference evidence="3 4" key="1">
    <citation type="submission" date="2007-05" db="EMBL/GenBank/DDBJ databases">
        <title>Complete sequence of Geobacter uraniireducens Rf4.</title>
        <authorList>
            <consortium name="US DOE Joint Genome Institute"/>
            <person name="Copeland A."/>
            <person name="Lucas S."/>
            <person name="Lapidus A."/>
            <person name="Barry K."/>
            <person name="Detter J.C."/>
            <person name="Glavina del Rio T."/>
            <person name="Hammon N."/>
            <person name="Israni S."/>
            <person name="Dalin E."/>
            <person name="Tice H."/>
            <person name="Pitluck S."/>
            <person name="Chertkov O."/>
            <person name="Brettin T."/>
            <person name="Bruce D."/>
            <person name="Han C."/>
            <person name="Schmutz J."/>
            <person name="Larimer F."/>
            <person name="Land M."/>
            <person name="Hauser L."/>
            <person name="Kyrpides N."/>
            <person name="Mikhailova N."/>
            <person name="Shelobolina E."/>
            <person name="Aklujkar M."/>
            <person name="Lovley D."/>
            <person name="Richardson P."/>
        </authorList>
    </citation>
    <scope>NUCLEOTIDE SEQUENCE [LARGE SCALE GENOMIC DNA]</scope>
    <source>
        <strain evidence="3 4">Rf4</strain>
    </source>
</reference>
<feature type="region of interest" description="Disordered" evidence="1">
    <location>
        <begin position="47"/>
        <end position="76"/>
    </location>
</feature>
<dbReference type="Proteomes" id="UP000006695">
    <property type="component" value="Chromosome"/>
</dbReference>
<keyword evidence="2" id="KW-0732">Signal</keyword>
<evidence type="ECO:0000256" key="1">
    <source>
        <dbReference type="SAM" id="MobiDB-lite"/>
    </source>
</evidence>
<keyword evidence="4" id="KW-1185">Reference proteome</keyword>
<feature type="chain" id="PRO_5002682034" evidence="2">
    <location>
        <begin position="19"/>
        <end position="149"/>
    </location>
</feature>
<accession>A5G601</accession>
<feature type="compositionally biased region" description="Basic and acidic residues" evidence="1">
    <location>
        <begin position="95"/>
        <end position="121"/>
    </location>
</feature>
<sequence length="149" mass="16163">MGRIVLVAMVLLPRMVFAATDCRVVEYPDHYEAVCVGSEKYGPVQAKTAVQEKAPPQAQTPVQAQEAAQAQTAAKAPSPAVQALIAYRERLPNKSLRDAAKASRMRLIQEERQKQLDKPAKVDPPMPDMMPDSNPAIGSFGTMDSESGN</sequence>
<evidence type="ECO:0000313" key="4">
    <source>
        <dbReference type="Proteomes" id="UP000006695"/>
    </source>
</evidence>
<proteinExistence type="predicted"/>
<feature type="region of interest" description="Disordered" evidence="1">
    <location>
        <begin position="95"/>
        <end position="149"/>
    </location>
</feature>
<protein>
    <submittedName>
        <fullName evidence="3">Uncharacterized protein</fullName>
    </submittedName>
</protein>
<organism evidence="3 4">
    <name type="scientific">Geotalea uraniireducens (strain Rf4)</name>
    <name type="common">Geobacter uraniireducens</name>
    <dbReference type="NCBI Taxonomy" id="351605"/>
    <lineage>
        <taxon>Bacteria</taxon>
        <taxon>Pseudomonadati</taxon>
        <taxon>Thermodesulfobacteriota</taxon>
        <taxon>Desulfuromonadia</taxon>
        <taxon>Geobacterales</taxon>
        <taxon>Geobacteraceae</taxon>
        <taxon>Geotalea</taxon>
    </lineage>
</organism>
<dbReference type="AlphaFoldDB" id="A5G601"/>
<dbReference type="KEGG" id="gur:Gura_3047"/>
<dbReference type="EMBL" id="CP000698">
    <property type="protein sequence ID" value="ABQ27219.1"/>
    <property type="molecule type" value="Genomic_DNA"/>
</dbReference>
<evidence type="ECO:0000256" key="2">
    <source>
        <dbReference type="SAM" id="SignalP"/>
    </source>
</evidence>
<evidence type="ECO:0000313" key="3">
    <source>
        <dbReference type="EMBL" id="ABQ27219.1"/>
    </source>
</evidence>
<feature type="signal peptide" evidence="2">
    <location>
        <begin position="1"/>
        <end position="18"/>
    </location>
</feature>
<name>A5G601_GEOUR</name>
<gene>
    <name evidence="3" type="ordered locus">Gura_3047</name>
</gene>